<dbReference type="InterPro" id="IPR046510">
    <property type="entry name" value="DUF6688_N"/>
</dbReference>
<keyword evidence="1" id="KW-0472">Membrane</keyword>
<keyword evidence="1" id="KW-1133">Transmembrane helix</keyword>
<dbReference type="InterPro" id="IPR056491">
    <property type="entry name" value="DUF6688_C"/>
</dbReference>
<feature type="domain" description="DUF6688" evidence="3">
    <location>
        <begin position="243"/>
        <end position="356"/>
    </location>
</feature>
<proteinExistence type="predicted"/>
<evidence type="ECO:0000259" key="2">
    <source>
        <dbReference type="Pfam" id="PF20394"/>
    </source>
</evidence>
<feature type="transmembrane region" description="Helical" evidence="1">
    <location>
        <begin position="132"/>
        <end position="149"/>
    </location>
</feature>
<feature type="transmembrane region" description="Helical" evidence="1">
    <location>
        <begin position="189"/>
        <end position="210"/>
    </location>
</feature>
<keyword evidence="5" id="KW-1185">Reference proteome</keyword>
<dbReference type="AlphaFoldDB" id="A0A9X1L381"/>
<keyword evidence="1" id="KW-0812">Transmembrane</keyword>
<feature type="domain" description="DUF6688" evidence="2">
    <location>
        <begin position="3"/>
        <end position="231"/>
    </location>
</feature>
<protein>
    <submittedName>
        <fullName evidence="4">Uncharacterized protein</fullName>
    </submittedName>
</protein>
<dbReference type="Pfam" id="PF20394">
    <property type="entry name" value="DUF6688"/>
    <property type="match status" value="1"/>
</dbReference>
<evidence type="ECO:0000313" key="5">
    <source>
        <dbReference type="Proteomes" id="UP001139286"/>
    </source>
</evidence>
<name>A0A9X1L381_9FLAO</name>
<dbReference type="Pfam" id="PF23543">
    <property type="entry name" value="DUF6688_C"/>
    <property type="match status" value="1"/>
</dbReference>
<evidence type="ECO:0000256" key="1">
    <source>
        <dbReference type="SAM" id="Phobius"/>
    </source>
</evidence>
<dbReference type="RefSeq" id="WP_226694248.1">
    <property type="nucleotide sequence ID" value="NZ_JAJAPX010000001.1"/>
</dbReference>
<comment type="caution">
    <text evidence="4">The sequence shown here is derived from an EMBL/GenBank/DDBJ whole genome shotgun (WGS) entry which is preliminary data.</text>
</comment>
<evidence type="ECO:0000313" key="4">
    <source>
        <dbReference type="EMBL" id="MCB4806750.1"/>
    </source>
</evidence>
<dbReference type="EMBL" id="JAJAPX010000001">
    <property type="protein sequence ID" value="MCB4806750.1"/>
    <property type="molecule type" value="Genomic_DNA"/>
</dbReference>
<feature type="transmembrane region" description="Helical" evidence="1">
    <location>
        <begin position="78"/>
        <end position="99"/>
    </location>
</feature>
<feature type="transmembrane region" description="Helical" evidence="1">
    <location>
        <begin position="106"/>
        <end position="126"/>
    </location>
</feature>
<reference evidence="4" key="1">
    <citation type="submission" date="2021-10" db="EMBL/GenBank/DDBJ databases">
        <title>Tamlana sargassums sp. nov., and Tamlana laminarinivorans sp. nov., two new bacteria isolated from the brown alga.</title>
        <authorList>
            <person name="Li J."/>
        </authorList>
    </citation>
    <scope>NUCLEOTIDE SEQUENCE</scope>
    <source>
        <strain evidence="4">62-3</strain>
    </source>
</reference>
<gene>
    <name evidence="4" type="ORF">LG651_00695</name>
</gene>
<evidence type="ECO:0000259" key="3">
    <source>
        <dbReference type="Pfam" id="PF23543"/>
    </source>
</evidence>
<dbReference type="Proteomes" id="UP001139286">
    <property type="component" value="Unassembled WGS sequence"/>
</dbReference>
<feature type="transmembrane region" description="Helical" evidence="1">
    <location>
        <begin position="6"/>
        <end position="26"/>
    </location>
</feature>
<accession>A0A9X1L381</accession>
<sequence>MGFLVLPIILAIPFLFVIVNFTAYLVKGKTLTKKRIWQPVALFIFAGFPFLFFMFFDWGLENSCCTDSPAFAPENKFGIYTLIIICIMAYAFSSFRVAIFAPIPELLLNTLLILGLVINGIMMFHIKPVELGGLMILIGNSPLILLLILQLHKNHLLLIEHNYKNKVAPIKLLDRICFKVLHLKPLIKYPVLIVLLVPLLIVFSLLLFLFGQKPDTLIRAFTDTYKHGFSQLDYLCDNVNCGGHFLCSVGALGNKKIVKPIRLGERNNEKIICNRQLLISNAFEEILHKKLPKAHYFLRKNYNKVGAKIHKHYYLFNNSNISNIVYILMKPLEWIFLFTLYCVDKNPENRIAMQYLNPKDRQKIKNSYSPQTCSKTQI</sequence>
<feature type="transmembrane region" description="Helical" evidence="1">
    <location>
        <begin position="38"/>
        <end position="58"/>
    </location>
</feature>
<organism evidence="4 5">
    <name type="scientific">Neotamlana sargassicola</name>
    <dbReference type="NCBI Taxonomy" id="2883125"/>
    <lineage>
        <taxon>Bacteria</taxon>
        <taxon>Pseudomonadati</taxon>
        <taxon>Bacteroidota</taxon>
        <taxon>Flavobacteriia</taxon>
        <taxon>Flavobacteriales</taxon>
        <taxon>Flavobacteriaceae</taxon>
        <taxon>Neotamlana</taxon>
    </lineage>
</organism>